<accession>A0A8J2BT08</accession>
<dbReference type="Gene3D" id="3.40.50.300">
    <property type="entry name" value="P-loop containing nucleotide triphosphate hydrolases"/>
    <property type="match status" value="1"/>
</dbReference>
<name>A0A8J2BT08_9BACT</name>
<dbReference type="InterPro" id="IPR027417">
    <property type="entry name" value="P-loop_NTPase"/>
</dbReference>
<dbReference type="SUPFAM" id="SSF56112">
    <property type="entry name" value="Protein kinase-like (PK-like)"/>
    <property type="match status" value="1"/>
</dbReference>
<dbReference type="InterPro" id="IPR011009">
    <property type="entry name" value="Kinase-like_dom_sf"/>
</dbReference>
<dbReference type="InterPro" id="IPR052732">
    <property type="entry name" value="Cell-binding_unc_protein"/>
</dbReference>
<dbReference type="SUPFAM" id="SSF52540">
    <property type="entry name" value="P-loop containing nucleoside triphosphate hydrolases"/>
    <property type="match status" value="1"/>
</dbReference>
<dbReference type="PANTHER" id="PTHR43883">
    <property type="entry name" value="SLR0207 PROTEIN"/>
    <property type="match status" value="1"/>
</dbReference>
<dbReference type="GO" id="GO:0016301">
    <property type="term" value="F:kinase activity"/>
    <property type="evidence" value="ECO:0007669"/>
    <property type="project" value="UniProtKB-KW"/>
</dbReference>
<evidence type="ECO:0000313" key="2">
    <source>
        <dbReference type="Proteomes" id="UP000663859"/>
    </source>
</evidence>
<dbReference type="Pfam" id="PF13671">
    <property type="entry name" value="AAA_33"/>
    <property type="match status" value="1"/>
</dbReference>
<dbReference type="EMBL" id="CAJNOB010000071">
    <property type="protein sequence ID" value="CAF0705271.1"/>
    <property type="molecule type" value="Genomic_DNA"/>
</dbReference>
<protein>
    <submittedName>
        <fullName evidence="1">Predicted APH family phosphotransferase fused to gluconate kinase family enzyme</fullName>
    </submittedName>
</protein>
<keyword evidence="2" id="KW-1185">Reference proteome</keyword>
<dbReference type="Proteomes" id="UP000663859">
    <property type="component" value="Unassembled WGS sequence"/>
</dbReference>
<sequence length="533" mass="60655">MEEPSVLADHLLLSFLSSPQSYPHRPRRVELLQTHISYVAIAPPYVFKVKKPVNFGFVDFSTLEKRRYYSVREVELNRRFCPAVYLGVVPIYAEGSNLRFGAGQRVAEYAVQMRRLRRRYFLRQLLARGEVGEREIETIAQALARFYHAESPILNAVGALESFRRVTEENFRQTRSSVGVVLSRATYEALQYFTELFYALKGSQLDQRKRDGWVRDCHGDLHSEHIHLAPKGLCIYDCIEFNDEFRCIDVAYDFAFLAMDLHFLGYPSLAEIFLGRMIEELADPGCRGVLDFYCAQRAYIRGKVACFKANDTRVPEKERTEAVEIGRRYFALALQYALCGLTTTAVVVMGKVGTGKSTLAEALARETSLPYLSTDCLRKELLGLPPTYRPGEAQRQEFYREEAVEQVYQVLYERAESFLRKGQSVVLDGTFGKRSRREALRNRLKSLGKACVFIEVDTPDPLRVERVTVRSVTQSGASDAQPQDLAVLDSLYESPEELEPSQRVRVSGVGSSEEVVSRALLALIQKRLLQELS</sequence>
<keyword evidence="1" id="KW-0808">Transferase</keyword>
<keyword evidence="1" id="KW-0418">Kinase</keyword>
<dbReference type="PANTHER" id="PTHR43883:SF1">
    <property type="entry name" value="GLUCONOKINASE"/>
    <property type="match status" value="1"/>
</dbReference>
<dbReference type="RefSeq" id="WP_174582637.1">
    <property type="nucleotide sequence ID" value="NZ_CAJNOB010000071.1"/>
</dbReference>
<organism evidence="1 2">
    <name type="scientific">Candidatus Methylacidithermus pantelleriae</name>
    <dbReference type="NCBI Taxonomy" id="2744239"/>
    <lineage>
        <taxon>Bacteria</taxon>
        <taxon>Pseudomonadati</taxon>
        <taxon>Verrucomicrobiota</taxon>
        <taxon>Methylacidiphilae</taxon>
        <taxon>Methylacidiphilales</taxon>
        <taxon>Methylacidiphilaceae</taxon>
        <taxon>Candidatus Methylacidithermus</taxon>
    </lineage>
</organism>
<comment type="caution">
    <text evidence="1">The sequence shown here is derived from an EMBL/GenBank/DDBJ whole genome shotgun (WGS) entry which is preliminary data.</text>
</comment>
<reference evidence="1" key="1">
    <citation type="submission" date="2021-02" db="EMBL/GenBank/DDBJ databases">
        <authorList>
            <person name="Cremers G."/>
            <person name="Picone N."/>
        </authorList>
    </citation>
    <scope>NUCLEOTIDE SEQUENCE</scope>
    <source>
        <strain evidence="1">PQ17</strain>
    </source>
</reference>
<proteinExistence type="predicted"/>
<gene>
    <name evidence="1" type="primary">gntK</name>
    <name evidence="1" type="ORF">MPNT_90034</name>
</gene>
<evidence type="ECO:0000313" key="1">
    <source>
        <dbReference type="EMBL" id="CAF0705271.1"/>
    </source>
</evidence>
<dbReference type="AlphaFoldDB" id="A0A8J2BT08"/>